<evidence type="ECO:0000313" key="2">
    <source>
        <dbReference type="EMBL" id="KAF0031006.1"/>
    </source>
</evidence>
<name>A0A6A4S716_SCOMX</name>
<protein>
    <submittedName>
        <fullName evidence="2">Uncharacterized protein</fullName>
    </submittedName>
</protein>
<evidence type="ECO:0000313" key="3">
    <source>
        <dbReference type="Proteomes" id="UP000438429"/>
    </source>
</evidence>
<sequence length="124" mass="13754">MFYGEDSSLYVQASSSACGVSLLGRPDGSDTGPLSVYLSCRLNLRLQQKRSNPAEAQNPEDKQKKHEKLSDDGRIIRVSYRGADETLVTSGEVFTPVRVFVCFLKTTELILMRLGGRIPQIKSE</sequence>
<dbReference type="AlphaFoldDB" id="A0A6A4S716"/>
<feature type="compositionally biased region" description="Basic and acidic residues" evidence="1">
    <location>
        <begin position="59"/>
        <end position="70"/>
    </location>
</feature>
<gene>
    <name evidence="2" type="ORF">F2P81_017737</name>
</gene>
<accession>A0A6A4S716</accession>
<feature type="region of interest" description="Disordered" evidence="1">
    <location>
        <begin position="49"/>
        <end position="70"/>
    </location>
</feature>
<organism evidence="2 3">
    <name type="scientific">Scophthalmus maximus</name>
    <name type="common">Turbot</name>
    <name type="synonym">Psetta maxima</name>
    <dbReference type="NCBI Taxonomy" id="52904"/>
    <lineage>
        <taxon>Eukaryota</taxon>
        <taxon>Metazoa</taxon>
        <taxon>Chordata</taxon>
        <taxon>Craniata</taxon>
        <taxon>Vertebrata</taxon>
        <taxon>Euteleostomi</taxon>
        <taxon>Actinopterygii</taxon>
        <taxon>Neopterygii</taxon>
        <taxon>Teleostei</taxon>
        <taxon>Neoteleostei</taxon>
        <taxon>Acanthomorphata</taxon>
        <taxon>Carangaria</taxon>
        <taxon>Pleuronectiformes</taxon>
        <taxon>Pleuronectoidei</taxon>
        <taxon>Scophthalmidae</taxon>
        <taxon>Scophthalmus</taxon>
    </lineage>
</organism>
<dbReference type="Proteomes" id="UP000438429">
    <property type="component" value="Unassembled WGS sequence"/>
</dbReference>
<dbReference type="EMBL" id="VEVO01000015">
    <property type="protein sequence ID" value="KAF0031006.1"/>
    <property type="molecule type" value="Genomic_DNA"/>
</dbReference>
<comment type="caution">
    <text evidence="2">The sequence shown here is derived from an EMBL/GenBank/DDBJ whole genome shotgun (WGS) entry which is preliminary data.</text>
</comment>
<evidence type="ECO:0000256" key="1">
    <source>
        <dbReference type="SAM" id="MobiDB-lite"/>
    </source>
</evidence>
<reference evidence="2 3" key="1">
    <citation type="submission" date="2019-06" db="EMBL/GenBank/DDBJ databases">
        <title>Draft genomes of female and male turbot (Scophthalmus maximus).</title>
        <authorList>
            <person name="Xu H."/>
            <person name="Xu X.-W."/>
            <person name="Shao C."/>
            <person name="Chen S."/>
        </authorList>
    </citation>
    <scope>NUCLEOTIDE SEQUENCE [LARGE SCALE GENOMIC DNA]</scope>
    <source>
        <strain evidence="2">Ysfricsl-2016a</strain>
        <tissue evidence="2">Blood</tissue>
    </source>
</reference>
<proteinExistence type="predicted"/>